<dbReference type="Pfam" id="PF01757">
    <property type="entry name" value="Acyl_transf_3"/>
    <property type="match status" value="1"/>
</dbReference>
<dbReference type="GO" id="GO:0016020">
    <property type="term" value="C:membrane"/>
    <property type="evidence" value="ECO:0007669"/>
    <property type="project" value="TreeGrafter"/>
</dbReference>
<accession>A0A1H6INF0</accession>
<dbReference type="RefSeq" id="WP_089768832.1">
    <property type="nucleotide sequence ID" value="NZ_FNWX01000008.1"/>
</dbReference>
<keyword evidence="1" id="KW-0472">Membrane</keyword>
<feature type="transmembrane region" description="Helical" evidence="1">
    <location>
        <begin position="143"/>
        <end position="162"/>
    </location>
</feature>
<gene>
    <name evidence="3" type="ORF">SAMN05421793_10836</name>
</gene>
<dbReference type="GO" id="GO:0000271">
    <property type="term" value="P:polysaccharide biosynthetic process"/>
    <property type="evidence" value="ECO:0007669"/>
    <property type="project" value="TreeGrafter"/>
</dbReference>
<organism evidence="3 4">
    <name type="scientific">Epilithonimonas hominis</name>
    <dbReference type="NCBI Taxonomy" id="420404"/>
    <lineage>
        <taxon>Bacteria</taxon>
        <taxon>Pseudomonadati</taxon>
        <taxon>Bacteroidota</taxon>
        <taxon>Flavobacteriia</taxon>
        <taxon>Flavobacteriales</taxon>
        <taxon>Weeksellaceae</taxon>
        <taxon>Chryseobacterium group</taxon>
        <taxon>Epilithonimonas</taxon>
    </lineage>
</organism>
<evidence type="ECO:0000259" key="2">
    <source>
        <dbReference type="Pfam" id="PF01757"/>
    </source>
</evidence>
<feature type="transmembrane region" description="Helical" evidence="1">
    <location>
        <begin position="9"/>
        <end position="26"/>
    </location>
</feature>
<reference evidence="4" key="1">
    <citation type="submission" date="2016-10" db="EMBL/GenBank/DDBJ databases">
        <authorList>
            <person name="Varghese N."/>
            <person name="Submissions S."/>
        </authorList>
    </citation>
    <scope>NUCLEOTIDE SEQUENCE [LARGE SCALE GENOMIC DNA]</scope>
    <source>
        <strain evidence="4">DSM 19326</strain>
    </source>
</reference>
<dbReference type="PANTHER" id="PTHR23028:SF53">
    <property type="entry name" value="ACYL_TRANSF_3 DOMAIN-CONTAINING PROTEIN"/>
    <property type="match status" value="1"/>
</dbReference>
<feature type="domain" description="Acyltransferase 3" evidence="2">
    <location>
        <begin position="5"/>
        <end position="317"/>
    </location>
</feature>
<keyword evidence="3" id="KW-0808">Transferase</keyword>
<dbReference type="PANTHER" id="PTHR23028">
    <property type="entry name" value="ACETYLTRANSFERASE"/>
    <property type="match status" value="1"/>
</dbReference>
<dbReference type="GO" id="GO:0016747">
    <property type="term" value="F:acyltransferase activity, transferring groups other than amino-acyl groups"/>
    <property type="evidence" value="ECO:0007669"/>
    <property type="project" value="InterPro"/>
</dbReference>
<sequence>MKNNNNFDFLRFLFSFLVVIGHSILLSGNPEFWNGFFAAMPNFSVYSFFIISGFLIYSSFDRSKNLNIYFRNRIKRIVPAYFFIVITFAFLLYFFSSTTLQNYFSSDWVKYLGANLVFANFLKPCIQYVFENNLHCAVNGSLWTIKVEIMFYFFVPILYYFIHKKSRKSQNVIIIIIYFFSLIYSYYVNKYFNYELSKQFPGSLKYFLVGILLYINFDYFNTKKNKILIVFLFLGIMEFLYSPVQIIFAFSLGISIVWLAFSKLPVKNFGKYGDFSYGMYLIHFPVIQIFVQEKIYDNYSFFGLFLSYVVIIFLSVMIWKLIEEPFLRKRIKKTHL</sequence>
<keyword evidence="3" id="KW-0012">Acyltransferase</keyword>
<feature type="transmembrane region" description="Helical" evidence="1">
    <location>
        <begin position="299"/>
        <end position="322"/>
    </location>
</feature>
<feature type="transmembrane region" description="Helical" evidence="1">
    <location>
        <begin position="229"/>
        <end position="261"/>
    </location>
</feature>
<feature type="transmembrane region" description="Helical" evidence="1">
    <location>
        <begin position="169"/>
        <end position="187"/>
    </location>
</feature>
<keyword evidence="1" id="KW-0812">Transmembrane</keyword>
<feature type="transmembrane region" description="Helical" evidence="1">
    <location>
        <begin position="78"/>
        <end position="96"/>
    </location>
</feature>
<evidence type="ECO:0000256" key="1">
    <source>
        <dbReference type="SAM" id="Phobius"/>
    </source>
</evidence>
<dbReference type="InterPro" id="IPR050879">
    <property type="entry name" value="Acyltransferase_3"/>
</dbReference>
<evidence type="ECO:0000313" key="4">
    <source>
        <dbReference type="Proteomes" id="UP000198555"/>
    </source>
</evidence>
<keyword evidence="4" id="KW-1185">Reference proteome</keyword>
<feature type="transmembrane region" description="Helical" evidence="1">
    <location>
        <begin position="32"/>
        <end position="57"/>
    </location>
</feature>
<feature type="transmembrane region" description="Helical" evidence="1">
    <location>
        <begin position="199"/>
        <end position="217"/>
    </location>
</feature>
<dbReference type="EMBL" id="FNWX01000008">
    <property type="protein sequence ID" value="SEH50623.1"/>
    <property type="molecule type" value="Genomic_DNA"/>
</dbReference>
<dbReference type="GO" id="GO:0016787">
    <property type="term" value="F:hydrolase activity"/>
    <property type="evidence" value="ECO:0007669"/>
    <property type="project" value="UniProtKB-KW"/>
</dbReference>
<dbReference type="Proteomes" id="UP000198555">
    <property type="component" value="Unassembled WGS sequence"/>
</dbReference>
<dbReference type="InterPro" id="IPR002656">
    <property type="entry name" value="Acyl_transf_3_dom"/>
</dbReference>
<name>A0A1H6INF0_9FLAO</name>
<keyword evidence="3" id="KW-0378">Hydrolase</keyword>
<dbReference type="AlphaFoldDB" id="A0A1H6INF0"/>
<evidence type="ECO:0000313" key="3">
    <source>
        <dbReference type="EMBL" id="SEH50623.1"/>
    </source>
</evidence>
<keyword evidence="1" id="KW-1133">Transmembrane helix</keyword>
<protein>
    <submittedName>
        <fullName evidence="3">Peptidoglycan/LPS O-acetylase OafA/YrhL, contains acyltransferase and SGNH-hydrolase domains</fullName>
    </submittedName>
</protein>
<proteinExistence type="predicted"/>